<evidence type="ECO:0000313" key="1">
    <source>
        <dbReference type="EMBL" id="GAI99172.1"/>
    </source>
</evidence>
<proteinExistence type="predicted"/>
<reference evidence="1" key="1">
    <citation type="journal article" date="2014" name="Front. Microbiol.">
        <title>High frequency of phylogenetically diverse reductive dehalogenase-homologous genes in deep subseafloor sedimentary metagenomes.</title>
        <authorList>
            <person name="Kawai M."/>
            <person name="Futagami T."/>
            <person name="Toyoda A."/>
            <person name="Takaki Y."/>
            <person name="Nishi S."/>
            <person name="Hori S."/>
            <person name="Arai W."/>
            <person name="Tsubouchi T."/>
            <person name="Morono Y."/>
            <person name="Uchiyama I."/>
            <person name="Ito T."/>
            <person name="Fujiyama A."/>
            <person name="Inagaki F."/>
            <person name="Takami H."/>
        </authorList>
    </citation>
    <scope>NUCLEOTIDE SEQUENCE</scope>
    <source>
        <strain evidence="1">Expedition CK06-06</strain>
    </source>
</reference>
<organism evidence="1">
    <name type="scientific">marine sediment metagenome</name>
    <dbReference type="NCBI Taxonomy" id="412755"/>
    <lineage>
        <taxon>unclassified sequences</taxon>
        <taxon>metagenomes</taxon>
        <taxon>ecological metagenomes</taxon>
    </lineage>
</organism>
<gene>
    <name evidence="1" type="ORF">S12H4_35485</name>
</gene>
<protein>
    <submittedName>
        <fullName evidence="1">Uncharacterized protein</fullName>
    </submittedName>
</protein>
<accession>X1T1H0</accession>
<name>X1T1H0_9ZZZZ</name>
<sequence length="40" mass="4437">MTGSKTDKCPKLSIEVEASLMSIYLGIDPTSLNRLRIEPE</sequence>
<dbReference type="AlphaFoldDB" id="X1T1H0"/>
<comment type="caution">
    <text evidence="1">The sequence shown here is derived from an EMBL/GenBank/DDBJ whole genome shotgun (WGS) entry which is preliminary data.</text>
</comment>
<dbReference type="EMBL" id="BARW01021082">
    <property type="protein sequence ID" value="GAI99172.1"/>
    <property type="molecule type" value="Genomic_DNA"/>
</dbReference>